<dbReference type="SUPFAM" id="SSF50998">
    <property type="entry name" value="Quinoprotein alcohol dehydrogenase-like"/>
    <property type="match status" value="1"/>
</dbReference>
<sequence>MRIRYFAQDPVVASSEQLSDGYVTEVTSVSSCVLDGRACVVTMNLAGRIRVLDPVSGVDVREPLGSTAHESTYWAQDWSSFLECVVIDGDPHVVVSAFFGDVECWNLRTGQQRCDAPDRVRKEPGVWLQSLLVRPATEGRWQVAFATDDGWVHVIDPLTGRAVKPSAESPVTGLEEIALVPGEKELLAAVTWRGEVVAWEAETMSLVETEVVPLGFDVEQVLGFVGDGGAPCLAAACSGGRLERRSLLTGEALEAWEASGFFVLAEADGFGSVAVVMDDGRFQARRLSDGEVLLSVDPPAADLWRVLPCTNAEGARRWVCLFDRELHVLDLTSGRWFDPVSISYPVQGKEEDEVHDMGAVPGGGVALGLVNGWAMVDLD</sequence>
<evidence type="ECO:0000313" key="1">
    <source>
        <dbReference type="EMBL" id="RRD51395.1"/>
    </source>
</evidence>
<dbReference type="OrthoDB" id="218695at2"/>
<dbReference type="InterPro" id="IPR011047">
    <property type="entry name" value="Quinoprotein_ADH-like_sf"/>
</dbReference>
<reference evidence="1 2" key="1">
    <citation type="submission" date="2018-11" db="EMBL/GenBank/DDBJ databases">
        <title>Genomes From Bacteria Associated with the Canine Oral Cavity: a Test Case for Automated Genome-Based Taxonomic Assignment.</title>
        <authorList>
            <person name="Coil D.A."/>
            <person name="Jospin G."/>
            <person name="Darling A.E."/>
            <person name="Wallis C."/>
            <person name="Davis I.J."/>
            <person name="Harris S."/>
            <person name="Eisen J.A."/>
            <person name="Holcombe L.J."/>
            <person name="O'Flynn C."/>
        </authorList>
    </citation>
    <scope>NUCLEOTIDE SEQUENCE [LARGE SCALE GENOMIC DNA]</scope>
    <source>
        <strain evidence="1 2">OH2822_COT-296</strain>
    </source>
</reference>
<protein>
    <submittedName>
        <fullName evidence="1">Uncharacterized protein</fullName>
    </submittedName>
</protein>
<dbReference type="EMBL" id="RQYT01000001">
    <property type="protein sequence ID" value="RRD51395.1"/>
    <property type="molecule type" value="Genomic_DNA"/>
</dbReference>
<accession>A0A3P1WYY4</accession>
<name>A0A3P1WYY4_9ACTN</name>
<proteinExistence type="predicted"/>
<evidence type="ECO:0000313" key="2">
    <source>
        <dbReference type="Proteomes" id="UP000280935"/>
    </source>
</evidence>
<gene>
    <name evidence="1" type="ORF">EII35_00485</name>
</gene>
<dbReference type="AlphaFoldDB" id="A0A3P1WYY4"/>
<dbReference type="InterPro" id="IPR015943">
    <property type="entry name" value="WD40/YVTN_repeat-like_dom_sf"/>
</dbReference>
<dbReference type="Proteomes" id="UP000280935">
    <property type="component" value="Unassembled WGS sequence"/>
</dbReference>
<dbReference type="RefSeq" id="WP_125226497.1">
    <property type="nucleotide sequence ID" value="NZ_RQYT01000001.1"/>
</dbReference>
<dbReference type="Gene3D" id="2.130.10.10">
    <property type="entry name" value="YVTN repeat-like/Quinoprotein amine dehydrogenase"/>
    <property type="match status" value="1"/>
</dbReference>
<organism evidence="1 2">
    <name type="scientific">Arachnia propionica</name>
    <dbReference type="NCBI Taxonomy" id="1750"/>
    <lineage>
        <taxon>Bacteria</taxon>
        <taxon>Bacillati</taxon>
        <taxon>Actinomycetota</taxon>
        <taxon>Actinomycetes</taxon>
        <taxon>Propionibacteriales</taxon>
        <taxon>Propionibacteriaceae</taxon>
        <taxon>Arachnia</taxon>
    </lineage>
</organism>
<comment type="caution">
    <text evidence="1">The sequence shown here is derived from an EMBL/GenBank/DDBJ whole genome shotgun (WGS) entry which is preliminary data.</text>
</comment>